<evidence type="ECO:0000256" key="1">
    <source>
        <dbReference type="ARBA" id="ARBA00023015"/>
    </source>
</evidence>
<dbReference type="PANTHER" id="PTHR30055:SF238">
    <property type="entry name" value="MYCOFACTOCIN BIOSYNTHESIS TRANSCRIPTIONAL REGULATOR MFTR-RELATED"/>
    <property type="match status" value="1"/>
</dbReference>
<dbReference type="Proteomes" id="UP000199546">
    <property type="component" value="Unassembled WGS sequence"/>
</dbReference>
<accession>A0A1I7BA07</accession>
<feature type="domain" description="HTH tetR-type" evidence="5">
    <location>
        <begin position="11"/>
        <end position="71"/>
    </location>
</feature>
<evidence type="ECO:0000259" key="5">
    <source>
        <dbReference type="PROSITE" id="PS50977"/>
    </source>
</evidence>
<reference evidence="7" key="1">
    <citation type="submission" date="2016-10" db="EMBL/GenBank/DDBJ databases">
        <authorList>
            <person name="Varghese N."/>
            <person name="Submissions S."/>
        </authorList>
    </citation>
    <scope>NUCLEOTIDE SEQUENCE [LARGE SCALE GENOMIC DNA]</scope>
    <source>
        <strain evidence="7">DSM 46136</strain>
    </source>
</reference>
<sequence>MTQSAREASRLATWRALREATVRLVTERGFAAVTVDDVAAAAGTSRRTFFNYFPTKTAALFDPDPELAGRLERLTEEAPVTGDPWADLRWICASFVRWGPPDTLVVYRLVAASGELRDYPVQVHRHVETALEAWASRRFPDDPLGARLLSATAGAALGVAFLTWDPATPAEEFVRLTDRALAAVTVRRPGTEET</sequence>
<dbReference type="STRING" id="1296565.SAMN05660657_03414"/>
<gene>
    <name evidence="6" type="ORF">SAMN05660657_03414</name>
</gene>
<dbReference type="Gene3D" id="1.10.357.10">
    <property type="entry name" value="Tetracycline Repressor, domain 2"/>
    <property type="match status" value="1"/>
</dbReference>
<keyword evidence="1" id="KW-0805">Transcription regulation</keyword>
<protein>
    <submittedName>
        <fullName evidence="6">Transcriptional regulator, TetR family</fullName>
    </submittedName>
</protein>
<keyword evidence="3" id="KW-0804">Transcription</keyword>
<dbReference type="PANTHER" id="PTHR30055">
    <property type="entry name" value="HTH-TYPE TRANSCRIPTIONAL REGULATOR RUTR"/>
    <property type="match status" value="1"/>
</dbReference>
<dbReference type="GO" id="GO:0000976">
    <property type="term" value="F:transcription cis-regulatory region binding"/>
    <property type="evidence" value="ECO:0007669"/>
    <property type="project" value="TreeGrafter"/>
</dbReference>
<dbReference type="Pfam" id="PF00440">
    <property type="entry name" value="TetR_N"/>
    <property type="match status" value="1"/>
</dbReference>
<dbReference type="GO" id="GO:0003700">
    <property type="term" value="F:DNA-binding transcription factor activity"/>
    <property type="evidence" value="ECO:0007669"/>
    <property type="project" value="TreeGrafter"/>
</dbReference>
<dbReference type="EMBL" id="FPBA01000013">
    <property type="protein sequence ID" value="SFT84039.1"/>
    <property type="molecule type" value="Genomic_DNA"/>
</dbReference>
<dbReference type="PROSITE" id="PS50977">
    <property type="entry name" value="HTH_TETR_2"/>
    <property type="match status" value="1"/>
</dbReference>
<evidence type="ECO:0000313" key="7">
    <source>
        <dbReference type="Proteomes" id="UP000199546"/>
    </source>
</evidence>
<organism evidence="6 7">
    <name type="scientific">Geodermatophilus amargosae</name>
    <dbReference type="NCBI Taxonomy" id="1296565"/>
    <lineage>
        <taxon>Bacteria</taxon>
        <taxon>Bacillati</taxon>
        <taxon>Actinomycetota</taxon>
        <taxon>Actinomycetes</taxon>
        <taxon>Geodermatophilales</taxon>
        <taxon>Geodermatophilaceae</taxon>
        <taxon>Geodermatophilus</taxon>
    </lineage>
</organism>
<keyword evidence="7" id="KW-1185">Reference proteome</keyword>
<dbReference type="InterPro" id="IPR009057">
    <property type="entry name" value="Homeodomain-like_sf"/>
</dbReference>
<evidence type="ECO:0000256" key="3">
    <source>
        <dbReference type="ARBA" id="ARBA00023163"/>
    </source>
</evidence>
<dbReference type="AlphaFoldDB" id="A0A1I7BA07"/>
<dbReference type="SUPFAM" id="SSF46689">
    <property type="entry name" value="Homeodomain-like"/>
    <property type="match status" value="1"/>
</dbReference>
<name>A0A1I7BA07_9ACTN</name>
<feature type="DNA-binding region" description="H-T-H motif" evidence="4">
    <location>
        <begin position="34"/>
        <end position="53"/>
    </location>
</feature>
<dbReference type="RefSeq" id="WP_093581075.1">
    <property type="nucleotide sequence ID" value="NZ_FPBA01000013.1"/>
</dbReference>
<dbReference type="InterPro" id="IPR001647">
    <property type="entry name" value="HTH_TetR"/>
</dbReference>
<evidence type="ECO:0000256" key="4">
    <source>
        <dbReference type="PROSITE-ProRule" id="PRU00335"/>
    </source>
</evidence>
<dbReference type="OrthoDB" id="8688418at2"/>
<evidence type="ECO:0000256" key="2">
    <source>
        <dbReference type="ARBA" id="ARBA00023125"/>
    </source>
</evidence>
<evidence type="ECO:0000313" key="6">
    <source>
        <dbReference type="EMBL" id="SFT84039.1"/>
    </source>
</evidence>
<keyword evidence="2 4" id="KW-0238">DNA-binding</keyword>
<proteinExistence type="predicted"/>
<dbReference type="InterPro" id="IPR050109">
    <property type="entry name" value="HTH-type_TetR-like_transc_reg"/>
</dbReference>